<keyword evidence="3" id="KW-1185">Reference proteome</keyword>
<sequence>MKTTYKVLLVISAILLVGSSVAYYLSTNSKSTYNKLVEENKELEIKLNEKQSQNEEISQDILKLNEDLEVSSNDFKTKYGYDYFESENMLTNRIKELEENNKNIESQVVSEVLKYERYFKSGIYSDEKLESKISDFIDVSDIKTEQISKDLYGVLNLNPFVDKYSNDGFINYILRRNPNIDSSKLKLELFNLVIYSRNLNEIIETKELPKNLNSLRSDLFSFCSLLKEMEKSGISTGELNSRSMDSLNSKITNLISDYFMNKGQIEVINLGGTNEK</sequence>
<evidence type="ECO:0000313" key="2">
    <source>
        <dbReference type="EMBL" id="EFM24866.1"/>
    </source>
</evidence>
<proteinExistence type="predicted"/>
<organism evidence="2 3">
    <name type="scientific">Peptoniphilus duerdenii ATCC BAA-1640</name>
    <dbReference type="NCBI Taxonomy" id="862517"/>
    <lineage>
        <taxon>Bacteria</taxon>
        <taxon>Bacillati</taxon>
        <taxon>Bacillota</taxon>
        <taxon>Tissierellia</taxon>
        <taxon>Tissierellales</taxon>
        <taxon>Peptoniphilaceae</taxon>
        <taxon>Peptoniphilus</taxon>
    </lineage>
</organism>
<dbReference type="AlphaFoldDB" id="E0NMP8"/>
<dbReference type="RefSeq" id="WP_008902227.1">
    <property type="nucleotide sequence ID" value="NZ_GL397071.1"/>
</dbReference>
<evidence type="ECO:0000256" key="1">
    <source>
        <dbReference type="SAM" id="Coils"/>
    </source>
</evidence>
<dbReference type="STRING" id="862517.HMPREF9225_1437"/>
<gene>
    <name evidence="2" type="ORF">HMPREF9225_1437</name>
</gene>
<dbReference type="EMBL" id="AEEH01000047">
    <property type="protein sequence ID" value="EFM24866.1"/>
    <property type="molecule type" value="Genomic_DNA"/>
</dbReference>
<evidence type="ECO:0000313" key="3">
    <source>
        <dbReference type="Proteomes" id="UP000003280"/>
    </source>
</evidence>
<dbReference type="HOGENOM" id="CLU_1007795_0_0_9"/>
<comment type="caution">
    <text evidence="2">The sequence shown here is derived from an EMBL/GenBank/DDBJ whole genome shotgun (WGS) entry which is preliminary data.</text>
</comment>
<protein>
    <submittedName>
        <fullName evidence="2">Uncharacterized protein</fullName>
    </submittedName>
</protein>
<keyword evidence="1" id="KW-0175">Coiled coil</keyword>
<accession>E0NMP8</accession>
<name>E0NMP8_9FIRM</name>
<reference evidence="2 3" key="1">
    <citation type="submission" date="2010-07" db="EMBL/GenBank/DDBJ databases">
        <authorList>
            <person name="Muzny D."/>
            <person name="Qin X."/>
            <person name="Deng J."/>
            <person name="Jiang H."/>
            <person name="Liu Y."/>
            <person name="Qu J."/>
            <person name="Song X.-Z."/>
            <person name="Zhang L."/>
            <person name="Thornton R."/>
            <person name="Coyle M."/>
            <person name="Francisco L."/>
            <person name="Jackson L."/>
            <person name="Javaid M."/>
            <person name="Korchina V."/>
            <person name="Kovar C."/>
            <person name="Mata R."/>
            <person name="Mathew T."/>
            <person name="Ngo R."/>
            <person name="Nguyen L."/>
            <person name="Nguyen N."/>
            <person name="Okwuonu G."/>
            <person name="Ongeri F."/>
            <person name="Pham C."/>
            <person name="Simmons D."/>
            <person name="Wilczek-Boney K."/>
            <person name="Hale W."/>
            <person name="Jakkamsetti A."/>
            <person name="Pham P."/>
            <person name="Ruth R."/>
            <person name="San Lucas F."/>
            <person name="Warren J."/>
            <person name="Zhang J."/>
            <person name="Zhao Z."/>
            <person name="Zhou C."/>
            <person name="Zhu D."/>
            <person name="Lee S."/>
            <person name="Bess C."/>
            <person name="Blankenburg K."/>
            <person name="Forbes L."/>
            <person name="Fu Q."/>
            <person name="Gubbala S."/>
            <person name="Hirani K."/>
            <person name="Jayaseelan J.C."/>
            <person name="Lara F."/>
            <person name="Munidasa M."/>
            <person name="Palculict T."/>
            <person name="Patil S."/>
            <person name="Pu L.-L."/>
            <person name="Saada N."/>
            <person name="Tang L."/>
            <person name="Weissenberger G."/>
            <person name="Zhu Y."/>
            <person name="Hemphill L."/>
            <person name="Shang Y."/>
            <person name="Youmans B."/>
            <person name="Ayvaz T."/>
            <person name="Ross M."/>
            <person name="Santibanez J."/>
            <person name="Aqrawi P."/>
            <person name="Gross S."/>
            <person name="Joshi V."/>
            <person name="Fowler G."/>
            <person name="Nazareth L."/>
            <person name="Reid J."/>
            <person name="Worley K."/>
            <person name="Petrosino J."/>
            <person name="Highlander S."/>
            <person name="Gibbs R."/>
        </authorList>
    </citation>
    <scope>NUCLEOTIDE SEQUENCE [LARGE SCALE GENOMIC DNA]</scope>
    <source>
        <strain evidence="2 3">ATCC BAA-1640</strain>
    </source>
</reference>
<dbReference type="Proteomes" id="UP000003280">
    <property type="component" value="Unassembled WGS sequence"/>
</dbReference>
<feature type="coiled-coil region" evidence="1">
    <location>
        <begin position="33"/>
        <end position="114"/>
    </location>
</feature>